<dbReference type="InterPro" id="IPR045584">
    <property type="entry name" value="Pilin-like"/>
</dbReference>
<keyword evidence="3" id="KW-1003">Cell membrane</keyword>
<keyword evidence="4" id="KW-0488">Methylation</keyword>
<evidence type="ECO:0000256" key="4">
    <source>
        <dbReference type="ARBA" id="ARBA00022481"/>
    </source>
</evidence>
<name>A0A0R2BJV8_9LACO</name>
<evidence type="ECO:0000256" key="7">
    <source>
        <dbReference type="ARBA" id="ARBA00023136"/>
    </source>
</evidence>
<sequence>MKFLSTHSKKRSAFTLIEMSLVLLIIAMLLIVMLPNLNQQKGSAQKSVDAAFAKNMETQVMLYESENGQPTSWGDLQNSGYITKEQADKANKMELEIAK</sequence>
<dbReference type="Proteomes" id="UP000051813">
    <property type="component" value="Unassembled WGS sequence"/>
</dbReference>
<keyword evidence="8" id="KW-0178">Competence</keyword>
<dbReference type="Gene3D" id="3.30.700.10">
    <property type="entry name" value="Glycoprotein, Type 4 Pilin"/>
    <property type="match status" value="1"/>
</dbReference>
<keyword evidence="7 10" id="KW-0472">Membrane</keyword>
<comment type="similarity">
    <text evidence="9">Belongs to the ComGC family.</text>
</comment>
<dbReference type="RefSeq" id="WP_057755929.1">
    <property type="nucleotide sequence ID" value="NZ_AYYK01000004.1"/>
</dbReference>
<evidence type="ECO:0000256" key="3">
    <source>
        <dbReference type="ARBA" id="ARBA00022475"/>
    </source>
</evidence>
<evidence type="ECO:0000256" key="2">
    <source>
        <dbReference type="ARBA" id="ARBA00004241"/>
    </source>
</evidence>
<dbReference type="InterPro" id="IPR012902">
    <property type="entry name" value="N_methyl_site"/>
</dbReference>
<dbReference type="OrthoDB" id="2298856at2"/>
<dbReference type="STRING" id="1423738.FC84_GL001695"/>
<dbReference type="Pfam" id="PF07963">
    <property type="entry name" value="N_methyl"/>
    <property type="match status" value="1"/>
</dbReference>
<dbReference type="InterPro" id="IPR016940">
    <property type="entry name" value="ComGC"/>
</dbReference>
<dbReference type="NCBIfam" id="NF040999">
    <property type="entry name" value="pilin_ComGC"/>
    <property type="match status" value="1"/>
</dbReference>
<accession>A0A0R2BJV8</accession>
<evidence type="ECO:0000256" key="1">
    <source>
        <dbReference type="ARBA" id="ARBA00004162"/>
    </source>
</evidence>
<evidence type="ECO:0000313" key="11">
    <source>
        <dbReference type="EMBL" id="KRM79514.1"/>
    </source>
</evidence>
<comment type="subcellular location">
    <subcellularLocation>
        <location evidence="1">Cell membrane</location>
        <topology evidence="1">Single-pass membrane protein</topology>
    </subcellularLocation>
    <subcellularLocation>
        <location evidence="2">Cell surface</location>
    </subcellularLocation>
</comment>
<feature type="transmembrane region" description="Helical" evidence="10">
    <location>
        <begin position="12"/>
        <end position="34"/>
    </location>
</feature>
<dbReference type="PIRSF" id="PIRSF029928">
    <property type="entry name" value="Late_competence_ComGC"/>
    <property type="match status" value="1"/>
</dbReference>
<dbReference type="AlphaFoldDB" id="A0A0R2BJV8"/>
<evidence type="ECO:0008006" key="13">
    <source>
        <dbReference type="Google" id="ProtNLM"/>
    </source>
</evidence>
<keyword evidence="6 10" id="KW-1133">Transmembrane helix</keyword>
<dbReference type="GO" id="GO:0005886">
    <property type="term" value="C:plasma membrane"/>
    <property type="evidence" value="ECO:0007669"/>
    <property type="project" value="UniProtKB-SubCell"/>
</dbReference>
<dbReference type="GO" id="GO:0009986">
    <property type="term" value="C:cell surface"/>
    <property type="evidence" value="ECO:0007669"/>
    <property type="project" value="UniProtKB-SubCell"/>
</dbReference>
<reference evidence="11 12" key="1">
    <citation type="journal article" date="2015" name="Genome Announc.">
        <title>Expanding the biotechnology potential of lactobacilli through comparative genomics of 213 strains and associated genera.</title>
        <authorList>
            <person name="Sun Z."/>
            <person name="Harris H.M."/>
            <person name="McCann A."/>
            <person name="Guo C."/>
            <person name="Argimon S."/>
            <person name="Zhang W."/>
            <person name="Yang X."/>
            <person name="Jeffery I.B."/>
            <person name="Cooney J.C."/>
            <person name="Kagawa T.F."/>
            <person name="Liu W."/>
            <person name="Song Y."/>
            <person name="Salvetti E."/>
            <person name="Wrobel A."/>
            <person name="Rasinkangas P."/>
            <person name="Parkhill J."/>
            <person name="Rea M.C."/>
            <person name="O'Sullivan O."/>
            <person name="Ritari J."/>
            <person name="Douillard F.P."/>
            <person name="Paul Ross R."/>
            <person name="Yang R."/>
            <person name="Briner A.E."/>
            <person name="Felis G.E."/>
            <person name="de Vos W.M."/>
            <person name="Barrangou R."/>
            <person name="Klaenhammer T.R."/>
            <person name="Caufield P.W."/>
            <person name="Cui Y."/>
            <person name="Zhang H."/>
            <person name="O'Toole P.W."/>
        </authorList>
    </citation>
    <scope>NUCLEOTIDE SEQUENCE [LARGE SCALE GENOMIC DNA]</scope>
    <source>
        <strain evidence="11 12">DSM 20335</strain>
    </source>
</reference>
<keyword evidence="5 10" id="KW-0812">Transmembrane</keyword>
<dbReference type="NCBIfam" id="TIGR02532">
    <property type="entry name" value="IV_pilin_GFxxxE"/>
    <property type="match status" value="1"/>
</dbReference>
<evidence type="ECO:0000256" key="6">
    <source>
        <dbReference type="ARBA" id="ARBA00022989"/>
    </source>
</evidence>
<dbReference type="SUPFAM" id="SSF54523">
    <property type="entry name" value="Pili subunits"/>
    <property type="match status" value="1"/>
</dbReference>
<dbReference type="GO" id="GO:0030420">
    <property type="term" value="P:establishment of competence for transformation"/>
    <property type="evidence" value="ECO:0007669"/>
    <property type="project" value="UniProtKB-KW"/>
</dbReference>
<evidence type="ECO:0000313" key="12">
    <source>
        <dbReference type="Proteomes" id="UP000051813"/>
    </source>
</evidence>
<organism evidence="11 12">
    <name type="scientific">Lapidilactobacillus dextrinicus DSM 20335</name>
    <dbReference type="NCBI Taxonomy" id="1423738"/>
    <lineage>
        <taxon>Bacteria</taxon>
        <taxon>Bacillati</taxon>
        <taxon>Bacillota</taxon>
        <taxon>Bacilli</taxon>
        <taxon>Lactobacillales</taxon>
        <taxon>Lactobacillaceae</taxon>
        <taxon>Lapidilactobacillus</taxon>
    </lineage>
</organism>
<keyword evidence="12" id="KW-1185">Reference proteome</keyword>
<evidence type="ECO:0000256" key="5">
    <source>
        <dbReference type="ARBA" id="ARBA00022692"/>
    </source>
</evidence>
<evidence type="ECO:0000256" key="8">
    <source>
        <dbReference type="ARBA" id="ARBA00023287"/>
    </source>
</evidence>
<dbReference type="EMBL" id="AYYK01000004">
    <property type="protein sequence ID" value="KRM79514.1"/>
    <property type="molecule type" value="Genomic_DNA"/>
</dbReference>
<dbReference type="PATRIC" id="fig|1423738.3.peg.1723"/>
<gene>
    <name evidence="11" type="ORF">FC84_GL001695</name>
</gene>
<evidence type="ECO:0000256" key="9">
    <source>
        <dbReference type="ARBA" id="ARBA00043982"/>
    </source>
</evidence>
<comment type="caution">
    <text evidence="11">The sequence shown here is derived from an EMBL/GenBank/DDBJ whole genome shotgun (WGS) entry which is preliminary data.</text>
</comment>
<protein>
    <recommendedName>
        <fullName evidence="13">Competence protein ComGC</fullName>
    </recommendedName>
</protein>
<evidence type="ECO:0000256" key="10">
    <source>
        <dbReference type="SAM" id="Phobius"/>
    </source>
</evidence>
<proteinExistence type="inferred from homology"/>